<dbReference type="AlphaFoldDB" id="A0A9P7D7R0"/>
<dbReference type="PRINTS" id="PR00080">
    <property type="entry name" value="SDRFAMILY"/>
</dbReference>
<dbReference type="SUPFAM" id="SSF51735">
    <property type="entry name" value="NAD(P)-binding Rossmann-fold domains"/>
    <property type="match status" value="2"/>
</dbReference>
<dbReference type="SMART" id="SM00822">
    <property type="entry name" value="PKS_KR"/>
    <property type="match status" value="1"/>
</dbReference>
<dbReference type="PRINTS" id="PR00081">
    <property type="entry name" value="GDHRDH"/>
</dbReference>
<dbReference type="FunFam" id="3.40.50.720:FF:000084">
    <property type="entry name" value="Short-chain dehydrogenase reductase"/>
    <property type="match status" value="2"/>
</dbReference>
<keyword evidence="2" id="KW-0521">NADP</keyword>
<name>A0A9P7D7R0_9AGAM</name>
<organism evidence="4 5">
    <name type="scientific">Suillus placidus</name>
    <dbReference type="NCBI Taxonomy" id="48579"/>
    <lineage>
        <taxon>Eukaryota</taxon>
        <taxon>Fungi</taxon>
        <taxon>Dikarya</taxon>
        <taxon>Basidiomycota</taxon>
        <taxon>Agaricomycotina</taxon>
        <taxon>Agaricomycetes</taxon>
        <taxon>Agaricomycetidae</taxon>
        <taxon>Boletales</taxon>
        <taxon>Suillineae</taxon>
        <taxon>Suillaceae</taxon>
        <taxon>Suillus</taxon>
    </lineage>
</organism>
<accession>A0A9P7D7R0</accession>
<sequence length="523" mass="55385">MADSATPARTNQPHVALITGAAQGIGRAIALRLAEDGLDIAIADLKSQRTNLDGVADEVRAKGRRCLVLECDISQEEEVQHMVQATEQEFNGLDVVRVSWAVSLPNSLMDTTLADFDRIFNTNVRGTFLCLRAAAQIMIKQGRGGRIISASSVLGKKGMPFNSIYCASKSAIQSFTQALGVELGSHGITVNAYAPGPVDTLLCFLIASIALKYQTNAALPRIGTPEDIANMVSFLTGKDSAYITGQTITVFTMADPASSTLINQPRVALITGAAQGIGHAIALRLAEDGLDIAIADLASQRTKLDGVAEEVRAKGRRCIVLECDVSQEEEVQRMVQATEKEFDGLDVMVANAGRLLVKTIIDSTLTDFDNVFDTNVRGVFLCLRAAAQVMVKRGRGGKIISASSVSGKKGSPLNGIYCASKAAVRSFTQALAGELGSHGITVNAYAPGPIDTPLHVCIKLSLSLSKAPPLIDRIALQHQAANSALKRVGTPEDVANMVSFLASKESAFITGQTITIDGGGWMD</sequence>
<dbReference type="Proteomes" id="UP000714275">
    <property type="component" value="Unassembled WGS sequence"/>
</dbReference>
<dbReference type="InterPro" id="IPR002347">
    <property type="entry name" value="SDR_fam"/>
</dbReference>
<dbReference type="Pfam" id="PF13561">
    <property type="entry name" value="adh_short_C2"/>
    <property type="match status" value="2"/>
</dbReference>
<dbReference type="EMBL" id="JABBWD010000004">
    <property type="protein sequence ID" value="KAG1782147.1"/>
    <property type="molecule type" value="Genomic_DNA"/>
</dbReference>
<dbReference type="OrthoDB" id="1393670at2759"/>
<dbReference type="GO" id="GO:0006633">
    <property type="term" value="P:fatty acid biosynthetic process"/>
    <property type="evidence" value="ECO:0007669"/>
    <property type="project" value="TreeGrafter"/>
</dbReference>
<reference evidence="4" key="1">
    <citation type="journal article" date="2020" name="New Phytol.">
        <title>Comparative genomics reveals dynamic genome evolution in host specialist ectomycorrhizal fungi.</title>
        <authorList>
            <person name="Lofgren L.A."/>
            <person name="Nguyen N.H."/>
            <person name="Vilgalys R."/>
            <person name="Ruytinx J."/>
            <person name="Liao H.L."/>
            <person name="Branco S."/>
            <person name="Kuo A."/>
            <person name="LaButti K."/>
            <person name="Lipzen A."/>
            <person name="Andreopoulos W."/>
            <person name="Pangilinan J."/>
            <person name="Riley R."/>
            <person name="Hundley H."/>
            <person name="Na H."/>
            <person name="Barry K."/>
            <person name="Grigoriev I.V."/>
            <person name="Stajich J.E."/>
            <person name="Kennedy P.G."/>
        </authorList>
    </citation>
    <scope>NUCLEOTIDE SEQUENCE</scope>
    <source>
        <strain evidence="4">DOB743</strain>
    </source>
</reference>
<feature type="domain" description="Ketoreductase" evidence="3">
    <location>
        <begin position="266"/>
        <end position="448"/>
    </location>
</feature>
<proteinExistence type="inferred from homology"/>
<dbReference type="InterPro" id="IPR036291">
    <property type="entry name" value="NAD(P)-bd_dom_sf"/>
</dbReference>
<protein>
    <submittedName>
        <fullName evidence="4">NAD(P)-binding protein</fullName>
    </submittedName>
</protein>
<evidence type="ECO:0000313" key="4">
    <source>
        <dbReference type="EMBL" id="KAG1782147.1"/>
    </source>
</evidence>
<dbReference type="InterPro" id="IPR057326">
    <property type="entry name" value="KR_dom"/>
</dbReference>
<evidence type="ECO:0000256" key="2">
    <source>
        <dbReference type="ARBA" id="ARBA00022857"/>
    </source>
</evidence>
<comment type="caution">
    <text evidence="4">The sequence shown here is derived from an EMBL/GenBank/DDBJ whole genome shotgun (WGS) entry which is preliminary data.</text>
</comment>
<evidence type="ECO:0000256" key="1">
    <source>
        <dbReference type="ARBA" id="ARBA00006484"/>
    </source>
</evidence>
<keyword evidence="5" id="KW-1185">Reference proteome</keyword>
<evidence type="ECO:0000259" key="3">
    <source>
        <dbReference type="SMART" id="SM00822"/>
    </source>
</evidence>
<dbReference type="PANTHER" id="PTHR42760">
    <property type="entry name" value="SHORT-CHAIN DEHYDROGENASES/REDUCTASES FAMILY MEMBER"/>
    <property type="match status" value="1"/>
</dbReference>
<dbReference type="PROSITE" id="PS00061">
    <property type="entry name" value="ADH_SHORT"/>
    <property type="match status" value="2"/>
</dbReference>
<dbReference type="InterPro" id="IPR020904">
    <property type="entry name" value="Sc_DH/Rdtase_CS"/>
</dbReference>
<gene>
    <name evidence="4" type="ORF">EV702DRAFT_961299</name>
</gene>
<comment type="similarity">
    <text evidence="1">Belongs to the short-chain dehydrogenases/reductases (SDR) family.</text>
</comment>
<dbReference type="GO" id="GO:0048038">
    <property type="term" value="F:quinone binding"/>
    <property type="evidence" value="ECO:0007669"/>
    <property type="project" value="TreeGrafter"/>
</dbReference>
<dbReference type="PANTHER" id="PTHR42760:SF121">
    <property type="entry name" value="3-OXOACYL-(ACYL-CARRIER-PROTEIN) REDUCTASE"/>
    <property type="match status" value="1"/>
</dbReference>
<dbReference type="Gene3D" id="3.40.50.720">
    <property type="entry name" value="NAD(P)-binding Rossmann-like Domain"/>
    <property type="match status" value="2"/>
</dbReference>
<evidence type="ECO:0000313" key="5">
    <source>
        <dbReference type="Proteomes" id="UP000714275"/>
    </source>
</evidence>
<dbReference type="GO" id="GO:0016616">
    <property type="term" value="F:oxidoreductase activity, acting on the CH-OH group of donors, NAD or NADP as acceptor"/>
    <property type="evidence" value="ECO:0007669"/>
    <property type="project" value="TreeGrafter"/>
</dbReference>